<name>A0A9P7G1W4_9AGAR</name>
<protein>
    <submittedName>
        <fullName evidence="4">Uncharacterized protein</fullName>
    </submittedName>
</protein>
<dbReference type="GO" id="GO:0034354">
    <property type="term" value="P:'de novo' NAD+ biosynthetic process from L-tryptophan"/>
    <property type="evidence" value="ECO:0007669"/>
    <property type="project" value="TreeGrafter"/>
</dbReference>
<keyword evidence="2" id="KW-0479">Metal-binding</keyword>
<evidence type="ECO:0000256" key="1">
    <source>
        <dbReference type="ARBA" id="ARBA00007119"/>
    </source>
</evidence>
<dbReference type="GO" id="GO:0046872">
    <property type="term" value="F:metal ion binding"/>
    <property type="evidence" value="ECO:0007669"/>
    <property type="project" value="UniProtKB-KW"/>
</dbReference>
<keyword evidence="5" id="KW-1185">Reference proteome</keyword>
<dbReference type="GO" id="GO:0005737">
    <property type="term" value="C:cytoplasm"/>
    <property type="evidence" value="ECO:0007669"/>
    <property type="project" value="TreeGrafter"/>
</dbReference>
<evidence type="ECO:0000256" key="3">
    <source>
        <dbReference type="ARBA" id="ARBA00023004"/>
    </source>
</evidence>
<dbReference type="EMBL" id="JABCKI010003407">
    <property type="protein sequence ID" value="KAG5642384.1"/>
    <property type="molecule type" value="Genomic_DNA"/>
</dbReference>
<comment type="similarity">
    <text evidence="1">Belongs to the indoleamine 2,3-dioxygenase family.</text>
</comment>
<evidence type="ECO:0000313" key="4">
    <source>
        <dbReference type="EMBL" id="KAG5642384.1"/>
    </source>
</evidence>
<evidence type="ECO:0000313" key="5">
    <source>
        <dbReference type="Proteomes" id="UP000717328"/>
    </source>
</evidence>
<organism evidence="4 5">
    <name type="scientific">Sphagnurus paluster</name>
    <dbReference type="NCBI Taxonomy" id="117069"/>
    <lineage>
        <taxon>Eukaryota</taxon>
        <taxon>Fungi</taxon>
        <taxon>Dikarya</taxon>
        <taxon>Basidiomycota</taxon>
        <taxon>Agaricomycotina</taxon>
        <taxon>Agaricomycetes</taxon>
        <taxon>Agaricomycetidae</taxon>
        <taxon>Agaricales</taxon>
        <taxon>Tricholomatineae</taxon>
        <taxon>Lyophyllaceae</taxon>
        <taxon>Sphagnurus</taxon>
    </lineage>
</organism>
<dbReference type="Gene3D" id="1.20.58.480">
    <property type="match status" value="1"/>
</dbReference>
<dbReference type="Proteomes" id="UP000717328">
    <property type="component" value="Unassembled WGS sequence"/>
</dbReference>
<comment type="caution">
    <text evidence="4">The sequence shown here is derived from an EMBL/GenBank/DDBJ whole genome shotgun (WGS) entry which is preliminary data.</text>
</comment>
<dbReference type="GO" id="GO:0019441">
    <property type="term" value="P:L-tryptophan catabolic process to kynurenine"/>
    <property type="evidence" value="ECO:0007669"/>
    <property type="project" value="InterPro"/>
</dbReference>
<evidence type="ECO:0000256" key="2">
    <source>
        <dbReference type="ARBA" id="ARBA00022723"/>
    </source>
</evidence>
<dbReference type="PANTHER" id="PTHR28657">
    <property type="entry name" value="INDOLEAMINE 2,3-DIOXYGENASE"/>
    <property type="match status" value="1"/>
</dbReference>
<dbReference type="GO" id="GO:0020037">
    <property type="term" value="F:heme binding"/>
    <property type="evidence" value="ECO:0007669"/>
    <property type="project" value="InterPro"/>
</dbReference>
<dbReference type="InterPro" id="IPR037217">
    <property type="entry name" value="Trp/Indoleamine_2_3_dOase-like"/>
</dbReference>
<dbReference type="Pfam" id="PF01231">
    <property type="entry name" value="IDO"/>
    <property type="match status" value="1"/>
</dbReference>
<dbReference type="OrthoDB" id="540174at2759"/>
<accession>A0A9P7G1W4</accession>
<dbReference type="InterPro" id="IPR000898">
    <property type="entry name" value="Indolamine_dOase"/>
</dbReference>
<dbReference type="AlphaFoldDB" id="A0A9P7G1W4"/>
<feature type="non-terminal residue" evidence="4">
    <location>
        <position position="124"/>
    </location>
</feature>
<dbReference type="GO" id="GO:0033754">
    <property type="term" value="F:indoleamine 2,3-dioxygenase activity"/>
    <property type="evidence" value="ECO:0007669"/>
    <property type="project" value="TreeGrafter"/>
</dbReference>
<gene>
    <name evidence="4" type="ORF">H0H81_010643</name>
</gene>
<proteinExistence type="inferred from homology"/>
<dbReference type="SUPFAM" id="SSF140959">
    <property type="entry name" value="Indolic compounds 2,3-dioxygenase-like"/>
    <property type="match status" value="1"/>
</dbReference>
<reference evidence="4" key="1">
    <citation type="submission" date="2021-02" db="EMBL/GenBank/DDBJ databases">
        <authorList>
            <person name="Nieuwenhuis M."/>
            <person name="Van De Peppel L.J.J."/>
        </authorList>
    </citation>
    <scope>NUCLEOTIDE SEQUENCE</scope>
    <source>
        <strain evidence="4">D49</strain>
    </source>
</reference>
<reference evidence="4" key="2">
    <citation type="submission" date="2021-10" db="EMBL/GenBank/DDBJ databases">
        <title>Phylogenomics reveals ancestral predisposition of the termite-cultivated fungus Termitomyces towards a domesticated lifestyle.</title>
        <authorList>
            <person name="Auxier B."/>
            <person name="Grum-Grzhimaylo A."/>
            <person name="Cardenas M.E."/>
            <person name="Lodge J.D."/>
            <person name="Laessoe T."/>
            <person name="Pedersen O."/>
            <person name="Smith M.E."/>
            <person name="Kuyper T.W."/>
            <person name="Franco-Molano E.A."/>
            <person name="Baroni T.J."/>
            <person name="Aanen D.K."/>
        </authorList>
    </citation>
    <scope>NUCLEOTIDE SEQUENCE</scope>
    <source>
        <strain evidence="4">D49</strain>
    </source>
</reference>
<dbReference type="PANTHER" id="PTHR28657:SF5">
    <property type="entry name" value="INDOLEAMINE 2,3-DIOXYGENASE"/>
    <property type="match status" value="1"/>
</dbReference>
<sequence>MRMTMDEIFIGDQTAVRRITGYLETLATVTKDLNVLLMGVQKYCRPDTYYNEVRPWFRGEDSDLAGRKWIFEGLEDDPRIQKPTELSGPSAGQSSMVHVLDVFLGVDHQSTSPGKRPFMSRMQS</sequence>
<keyword evidence="3" id="KW-0408">Iron</keyword>